<accession>A0A5M9JM91</accession>
<proteinExistence type="predicted"/>
<evidence type="ECO:0000313" key="2">
    <source>
        <dbReference type="Proteomes" id="UP000322873"/>
    </source>
</evidence>
<organism evidence="1 2">
    <name type="scientific">Monilinia fructicola</name>
    <name type="common">Brown rot fungus</name>
    <name type="synonym">Ciboria fructicola</name>
    <dbReference type="NCBI Taxonomy" id="38448"/>
    <lineage>
        <taxon>Eukaryota</taxon>
        <taxon>Fungi</taxon>
        <taxon>Dikarya</taxon>
        <taxon>Ascomycota</taxon>
        <taxon>Pezizomycotina</taxon>
        <taxon>Leotiomycetes</taxon>
        <taxon>Helotiales</taxon>
        <taxon>Sclerotiniaceae</taxon>
        <taxon>Monilinia</taxon>
    </lineage>
</organism>
<name>A0A5M9JM91_MONFR</name>
<protein>
    <submittedName>
        <fullName evidence="1">Uncharacterized protein</fullName>
    </submittedName>
</protein>
<reference evidence="1 2" key="1">
    <citation type="submission" date="2019-06" db="EMBL/GenBank/DDBJ databases">
        <title>Genome Sequence of the Brown Rot Fungal Pathogen Monilinia fructicola.</title>
        <authorList>
            <person name="De Miccolis Angelini R.M."/>
            <person name="Landi L."/>
            <person name="Abate D."/>
            <person name="Pollastro S."/>
            <person name="Romanazzi G."/>
            <person name="Faretra F."/>
        </authorList>
    </citation>
    <scope>NUCLEOTIDE SEQUENCE [LARGE SCALE GENOMIC DNA]</scope>
    <source>
        <strain evidence="1 2">Mfrc123</strain>
    </source>
</reference>
<dbReference type="Proteomes" id="UP000322873">
    <property type="component" value="Unassembled WGS sequence"/>
</dbReference>
<evidence type="ECO:0000313" key="1">
    <source>
        <dbReference type="EMBL" id="KAA8568165.1"/>
    </source>
</evidence>
<sequence>MILLWLLAKYDISLLYVYSLPVFIKIKSIKSQMSIFMKAKHRMPSSYDQYKHPSTNSLLAVEAKEPSICYIWIPTTPPNVELFMLKYLLMFPFLFLSHPKRKVKHMLAKC</sequence>
<dbReference type="EMBL" id="VICG01000010">
    <property type="protein sequence ID" value="KAA8568165.1"/>
    <property type="molecule type" value="Genomic_DNA"/>
</dbReference>
<dbReference type="AlphaFoldDB" id="A0A5M9JM91"/>
<keyword evidence="2" id="KW-1185">Reference proteome</keyword>
<comment type="caution">
    <text evidence="1">The sequence shown here is derived from an EMBL/GenBank/DDBJ whole genome shotgun (WGS) entry which is preliminary data.</text>
</comment>
<gene>
    <name evidence="1" type="ORF">EYC84_008560</name>
</gene>